<dbReference type="AlphaFoldDB" id="A0A5B8L4Q8"/>
<gene>
    <name evidence="3" type="ORF">FQ775_21800</name>
</gene>
<evidence type="ECO:0000256" key="1">
    <source>
        <dbReference type="SAM" id="SignalP"/>
    </source>
</evidence>
<dbReference type="Proteomes" id="UP000321389">
    <property type="component" value="Chromosome"/>
</dbReference>
<organism evidence="3 4">
    <name type="scientific">Nitratireductor mangrovi</name>
    <dbReference type="NCBI Taxonomy" id="2599600"/>
    <lineage>
        <taxon>Bacteria</taxon>
        <taxon>Pseudomonadati</taxon>
        <taxon>Pseudomonadota</taxon>
        <taxon>Alphaproteobacteria</taxon>
        <taxon>Hyphomicrobiales</taxon>
        <taxon>Phyllobacteriaceae</taxon>
        <taxon>Nitratireductor</taxon>
    </lineage>
</organism>
<evidence type="ECO:0000313" key="4">
    <source>
        <dbReference type="Proteomes" id="UP000321389"/>
    </source>
</evidence>
<dbReference type="KEGG" id="niy:FQ775_21800"/>
<name>A0A5B8L4Q8_9HYPH</name>
<reference evidence="3" key="1">
    <citation type="submission" date="2020-04" db="EMBL/GenBank/DDBJ databases">
        <title>Nitratireductor sp. nov. isolated from mangrove soil.</title>
        <authorList>
            <person name="Ye Y."/>
        </authorList>
    </citation>
    <scope>NUCLEOTIDE SEQUENCE</scope>
    <source>
        <strain evidence="3">SY7</strain>
    </source>
</reference>
<dbReference type="PANTHER" id="PTHR38342">
    <property type="entry name" value="SLR5037 PROTEIN"/>
    <property type="match status" value="1"/>
</dbReference>
<dbReference type="InterPro" id="IPR035923">
    <property type="entry name" value="TT1751-like_sf"/>
</dbReference>
<feature type="signal peptide" evidence="1">
    <location>
        <begin position="1"/>
        <end position="23"/>
    </location>
</feature>
<dbReference type="Pfam" id="PF03625">
    <property type="entry name" value="DUF302"/>
    <property type="match status" value="1"/>
</dbReference>
<dbReference type="RefSeq" id="WP_146301427.1">
    <property type="nucleotide sequence ID" value="NZ_CP042301.2"/>
</dbReference>
<accession>A0A5B8L4Q8</accession>
<proteinExistence type="predicted"/>
<evidence type="ECO:0000259" key="2">
    <source>
        <dbReference type="Pfam" id="PF03625"/>
    </source>
</evidence>
<dbReference type="CDD" id="cd14797">
    <property type="entry name" value="DUF302"/>
    <property type="match status" value="1"/>
</dbReference>
<protein>
    <submittedName>
        <fullName evidence="3">DUF302 domain-containing protein</fullName>
    </submittedName>
</protein>
<evidence type="ECO:0000313" key="3">
    <source>
        <dbReference type="EMBL" id="QDZ02792.1"/>
    </source>
</evidence>
<feature type="chain" id="PRO_5022864031" evidence="1">
    <location>
        <begin position="24"/>
        <end position="157"/>
    </location>
</feature>
<dbReference type="PANTHER" id="PTHR38342:SF2">
    <property type="entry name" value="INNER MEMBRANE OR EXPORTED"/>
    <property type="match status" value="1"/>
</dbReference>
<dbReference type="Gene3D" id="3.30.310.70">
    <property type="entry name" value="TT1751-like domain"/>
    <property type="match status" value="1"/>
</dbReference>
<dbReference type="InterPro" id="IPR005180">
    <property type="entry name" value="DUF302"/>
</dbReference>
<dbReference type="EMBL" id="CP042301">
    <property type="protein sequence ID" value="QDZ02792.1"/>
    <property type="molecule type" value="Genomic_DNA"/>
</dbReference>
<feature type="domain" description="DUF302" evidence="2">
    <location>
        <begin position="64"/>
        <end position="123"/>
    </location>
</feature>
<sequence length="157" mass="16575">MIRKVRTYLACAVLATAAGPTFAGSLDGDGIVTVKSAYPVAETIERIQKDVISKGITWFGIVDQAKLGNAAGNEVLPSTLLMFGNPALGTTFVTASQTAGLDWPVRVLVYENAKGEVFAAYTDFAWIADRHGITTRDAEFAMATSVIQSVTASVLGD</sequence>
<dbReference type="OrthoDB" id="9799367at2"/>
<keyword evidence="4" id="KW-1185">Reference proteome</keyword>
<dbReference type="SUPFAM" id="SSF103247">
    <property type="entry name" value="TT1751-like"/>
    <property type="match status" value="1"/>
</dbReference>
<keyword evidence="1" id="KW-0732">Signal</keyword>